<dbReference type="InterPro" id="IPR023064">
    <property type="entry name" value="D-ribose_pyranase"/>
</dbReference>
<organism evidence="7 8">
    <name type="scientific">Thermosipho ferrireducens</name>
    <dbReference type="NCBI Taxonomy" id="2571116"/>
    <lineage>
        <taxon>Bacteria</taxon>
        <taxon>Thermotogati</taxon>
        <taxon>Thermotogota</taxon>
        <taxon>Thermotogae</taxon>
        <taxon>Thermotogales</taxon>
        <taxon>Fervidobacteriaceae</taxon>
        <taxon>Thermosipho</taxon>
    </lineage>
</organism>
<dbReference type="NCBIfam" id="NF008761">
    <property type="entry name" value="PRK11797.1"/>
    <property type="match status" value="1"/>
</dbReference>
<evidence type="ECO:0000256" key="3">
    <source>
        <dbReference type="ARBA" id="ARBA00022490"/>
    </source>
</evidence>
<name>A0ABX7S6E1_9BACT</name>
<evidence type="ECO:0000313" key="7">
    <source>
        <dbReference type="EMBL" id="QTA37448.1"/>
    </source>
</evidence>
<comment type="similarity">
    <text evidence="6">Belongs to the RbsD / FucU family. RbsD subfamily.</text>
</comment>
<feature type="binding site" evidence="6">
    <location>
        <position position="28"/>
    </location>
    <ligand>
        <name>substrate</name>
    </ligand>
</feature>
<sequence length="128" mass="14296">MKKDGIFNSKLAQVIASMGHLDKLAIVDLGFPVPKNVERIDLVIDKEKPCFEEVLKVILKELYVEKVIVAEESNEKFVAMIVKYLPNAEILKVSHTELKKISEDTVAVVRTGEIIPYSNAILVSGVIF</sequence>
<comment type="subcellular location">
    <subcellularLocation>
        <location evidence="6">Cytoplasm</location>
    </subcellularLocation>
</comment>
<evidence type="ECO:0000256" key="5">
    <source>
        <dbReference type="ARBA" id="ARBA00023277"/>
    </source>
</evidence>
<gene>
    <name evidence="6 7" type="primary">rbsD</name>
    <name evidence="7" type="ORF">JYK00_06835</name>
</gene>
<evidence type="ECO:0000256" key="2">
    <source>
        <dbReference type="ARBA" id="ARBA00012862"/>
    </source>
</evidence>
<feature type="binding site" evidence="6">
    <location>
        <begin position="117"/>
        <end position="119"/>
    </location>
    <ligand>
        <name>substrate</name>
    </ligand>
</feature>
<dbReference type="EMBL" id="CP071446">
    <property type="protein sequence ID" value="QTA37448.1"/>
    <property type="molecule type" value="Genomic_DNA"/>
</dbReference>
<keyword evidence="4 6" id="KW-0413">Isomerase</keyword>
<dbReference type="PANTHER" id="PTHR37831:SF1">
    <property type="entry name" value="D-RIBOSE PYRANASE"/>
    <property type="match status" value="1"/>
</dbReference>
<comment type="pathway">
    <text evidence="6">Carbohydrate metabolism; D-ribose degradation; D-ribose 5-phosphate from beta-D-ribopyranose: step 1/2.</text>
</comment>
<dbReference type="SUPFAM" id="SSF102546">
    <property type="entry name" value="RbsD-like"/>
    <property type="match status" value="1"/>
</dbReference>
<dbReference type="Pfam" id="PF05025">
    <property type="entry name" value="RbsD_FucU"/>
    <property type="match status" value="1"/>
</dbReference>
<reference evidence="7 8" key="1">
    <citation type="submission" date="2021-03" db="EMBL/GenBank/DDBJ databases">
        <title>Thermosipho ferrireducens sp.nov., an anaerobic thermophilic iron-reducing bacterium isolated from a deep-sea hydrothermal sulfide deposits.</title>
        <authorList>
            <person name="Zeng X."/>
            <person name="Chen Y."/>
            <person name="Shao Z."/>
        </authorList>
    </citation>
    <scope>NUCLEOTIDE SEQUENCE [LARGE SCALE GENOMIC DNA]</scope>
    <source>
        <strain evidence="7 8">JL129W03</strain>
    </source>
</reference>
<comment type="subunit">
    <text evidence="6">Homodecamer.</text>
</comment>
<evidence type="ECO:0000313" key="8">
    <source>
        <dbReference type="Proteomes" id="UP000671862"/>
    </source>
</evidence>
<dbReference type="InterPro" id="IPR023750">
    <property type="entry name" value="RbsD-like_sf"/>
</dbReference>
<dbReference type="HAMAP" id="MF_01661">
    <property type="entry name" value="D_rib_pyranase"/>
    <property type="match status" value="1"/>
</dbReference>
<evidence type="ECO:0000256" key="4">
    <source>
        <dbReference type="ARBA" id="ARBA00023235"/>
    </source>
</evidence>
<dbReference type="InterPro" id="IPR007721">
    <property type="entry name" value="RbsD_FucU"/>
</dbReference>
<feature type="binding site" evidence="6">
    <location>
        <position position="95"/>
    </location>
    <ligand>
        <name>substrate</name>
    </ligand>
</feature>
<keyword evidence="8" id="KW-1185">Reference proteome</keyword>
<keyword evidence="3 6" id="KW-0963">Cytoplasm</keyword>
<dbReference type="PANTHER" id="PTHR37831">
    <property type="entry name" value="D-RIBOSE PYRANASE"/>
    <property type="match status" value="1"/>
</dbReference>
<dbReference type="RefSeq" id="WP_207566173.1">
    <property type="nucleotide sequence ID" value="NZ_CP071446.1"/>
</dbReference>
<protein>
    <recommendedName>
        <fullName evidence="2 6">D-ribose pyranase</fullName>
        <ecNumber evidence="2 6">5.4.99.62</ecNumber>
    </recommendedName>
</protein>
<evidence type="ECO:0000256" key="1">
    <source>
        <dbReference type="ARBA" id="ARBA00000223"/>
    </source>
</evidence>
<dbReference type="Proteomes" id="UP000671862">
    <property type="component" value="Chromosome"/>
</dbReference>
<proteinExistence type="inferred from homology"/>
<dbReference type="GO" id="GO:0062193">
    <property type="term" value="F:D-ribose pyranase activity"/>
    <property type="evidence" value="ECO:0007669"/>
    <property type="project" value="UniProtKB-EC"/>
</dbReference>
<keyword evidence="5 6" id="KW-0119">Carbohydrate metabolism</keyword>
<comment type="function">
    <text evidence="6">Catalyzes the interconversion of beta-pyran and beta-furan forms of D-ribose.</text>
</comment>
<evidence type="ECO:0000256" key="6">
    <source>
        <dbReference type="HAMAP-Rule" id="MF_01661"/>
    </source>
</evidence>
<feature type="active site" description="Proton donor" evidence="6">
    <location>
        <position position="20"/>
    </location>
</feature>
<comment type="catalytic activity">
    <reaction evidence="1 6">
        <text>beta-D-ribopyranose = beta-D-ribofuranose</text>
        <dbReference type="Rhea" id="RHEA:25432"/>
        <dbReference type="ChEBI" id="CHEBI:27476"/>
        <dbReference type="ChEBI" id="CHEBI:47002"/>
        <dbReference type="EC" id="5.4.99.62"/>
    </reaction>
</comment>
<accession>A0ABX7S6E1</accession>
<dbReference type="Gene3D" id="3.40.1650.10">
    <property type="entry name" value="RbsD-like domain"/>
    <property type="match status" value="1"/>
</dbReference>
<dbReference type="EC" id="5.4.99.62" evidence="2 6"/>